<gene>
    <name evidence="1" type="ORF">LCGC14_3165520</name>
</gene>
<proteinExistence type="predicted"/>
<name>A0A0F8XTW0_9ZZZZ</name>
<evidence type="ECO:0000313" key="1">
    <source>
        <dbReference type="EMBL" id="KKK45419.1"/>
    </source>
</evidence>
<evidence type="ECO:0008006" key="2">
    <source>
        <dbReference type="Google" id="ProtNLM"/>
    </source>
</evidence>
<feature type="non-terminal residue" evidence="1">
    <location>
        <position position="158"/>
    </location>
</feature>
<dbReference type="NCBIfam" id="NF033679">
    <property type="entry name" value="DNRLRE_dom"/>
    <property type="match status" value="1"/>
</dbReference>
<sequence>MPEITLQPGAAAGIDTYLDESAPATSRGSDTTAKWGWGGNDNTDAMFKFDLSAISKGSKIQIATLSLWITAHTGDVAETVISRILPANSAWVEAADWNTLDGAAAAWAGSAGCETEGVDFAVPNLFTGEPDLSGPATPFWLDISLDPSDFQALIDVAN</sequence>
<protein>
    <recommendedName>
        <fullName evidence="2">DNRLRE domain-containing protein</fullName>
    </recommendedName>
</protein>
<comment type="caution">
    <text evidence="1">The sequence shown here is derived from an EMBL/GenBank/DDBJ whole genome shotgun (WGS) entry which is preliminary data.</text>
</comment>
<accession>A0A0F8XTW0</accession>
<reference evidence="1" key="1">
    <citation type="journal article" date="2015" name="Nature">
        <title>Complex archaea that bridge the gap between prokaryotes and eukaryotes.</title>
        <authorList>
            <person name="Spang A."/>
            <person name="Saw J.H."/>
            <person name="Jorgensen S.L."/>
            <person name="Zaremba-Niedzwiedzka K."/>
            <person name="Martijn J."/>
            <person name="Lind A.E."/>
            <person name="van Eijk R."/>
            <person name="Schleper C."/>
            <person name="Guy L."/>
            <person name="Ettema T.J."/>
        </authorList>
    </citation>
    <scope>NUCLEOTIDE SEQUENCE</scope>
</reference>
<organism evidence="1">
    <name type="scientific">marine sediment metagenome</name>
    <dbReference type="NCBI Taxonomy" id="412755"/>
    <lineage>
        <taxon>unclassified sequences</taxon>
        <taxon>metagenomes</taxon>
        <taxon>ecological metagenomes</taxon>
    </lineage>
</organism>
<dbReference type="EMBL" id="LAZR01070090">
    <property type="protein sequence ID" value="KKK45419.1"/>
    <property type="molecule type" value="Genomic_DNA"/>
</dbReference>
<dbReference type="AlphaFoldDB" id="A0A0F8XTW0"/>